<dbReference type="OrthoDB" id="1094230at2"/>
<dbReference type="SUPFAM" id="SSF53474">
    <property type="entry name" value="alpha/beta-Hydrolases"/>
    <property type="match status" value="1"/>
</dbReference>
<dbReference type="Gene3D" id="2.120.10.30">
    <property type="entry name" value="TolB, C-terminal domain"/>
    <property type="match status" value="1"/>
</dbReference>
<name>A0A5C8PH89_9HYPH</name>
<sequence>MMGSPFPRRRFVRNIAAITAGFAGYAGVRAIAAPEAPLVERRLFFDNPDYGSVAISPDGQHLAWLAPIGSVRNLWVAPLDDLAAARPLTRVTDRSLGAFRWAHSNRHIVFFQERDGDENWRASSIDIVSGDIVALTPERGVRAFVQEADRRFPEEMLLGHNQRDRSRFDLFRVNIVTGKSELVYENRDQVKLVTDSRFQLRLGFHYDADGSSIYVERQADGSWAPFTTVPITDVDSTWPLDFSDDGKTLFMLDSRGRDTAALVAVDMATRQSRVLAQDDEADIAAATFDPATRRPIAALSFRAHAHWQAIEPIARDELEQLAAFGPGDISFTSRSADNGRVTVYYERDSASGAYVLLDRASNLVRSLFIQRPRLADVTLRPMEPVAFPARDGLMLHGYLTRPSAGAVAADGRLPLVLMVHGGPYLRDRWGFSATHQWLADRGYAVLSVNYRGSTGYGKAFVTAADGEWGGKMHDDLIDAVGWAVAQGIADRRRVGFYGASYGGYAALTAATKTPDAFACIVDVFGISNLLTFMATVPPYWGPWFSIWKKRLGDPDTEAGRAFLRERSPLTHIARARRPILIAQGMRDVRVVAAESQQMVDALKQRRVPVTYLTFADEGHGFVRPENRMAFHAVVEAFLARYLGGRFQPVIDDFTGSSLRIETGGDLIPGLPP</sequence>
<comment type="caution">
    <text evidence="3">The sequence shown here is derived from an EMBL/GenBank/DDBJ whole genome shotgun (WGS) entry which is preliminary data.</text>
</comment>
<reference evidence="3 4" key="1">
    <citation type="submission" date="2019-06" db="EMBL/GenBank/DDBJ databases">
        <title>New taxonomy in bacterial strain CC-CFT640, isolated from vineyard.</title>
        <authorList>
            <person name="Lin S.-Y."/>
            <person name="Tsai C.-F."/>
            <person name="Young C.-C."/>
        </authorList>
    </citation>
    <scope>NUCLEOTIDE SEQUENCE [LARGE SCALE GENOMIC DNA]</scope>
    <source>
        <strain evidence="3 4">CC-CFT640</strain>
    </source>
</reference>
<keyword evidence="1" id="KW-0378">Hydrolase</keyword>
<dbReference type="PANTHER" id="PTHR42776">
    <property type="entry name" value="SERINE PEPTIDASE S9 FAMILY MEMBER"/>
    <property type="match status" value="1"/>
</dbReference>
<dbReference type="GO" id="GO:0004252">
    <property type="term" value="F:serine-type endopeptidase activity"/>
    <property type="evidence" value="ECO:0007669"/>
    <property type="project" value="TreeGrafter"/>
</dbReference>
<dbReference type="SUPFAM" id="SSF82171">
    <property type="entry name" value="DPP6 N-terminal domain-like"/>
    <property type="match status" value="1"/>
</dbReference>
<dbReference type="Pfam" id="PF00326">
    <property type="entry name" value="Peptidase_S9"/>
    <property type="match status" value="1"/>
</dbReference>
<proteinExistence type="predicted"/>
<evidence type="ECO:0000256" key="1">
    <source>
        <dbReference type="ARBA" id="ARBA00022801"/>
    </source>
</evidence>
<accession>A0A5C8PH89</accession>
<dbReference type="InterPro" id="IPR001375">
    <property type="entry name" value="Peptidase_S9_cat"/>
</dbReference>
<organism evidence="3 4">
    <name type="scientific">Vineibacter terrae</name>
    <dbReference type="NCBI Taxonomy" id="2586908"/>
    <lineage>
        <taxon>Bacteria</taxon>
        <taxon>Pseudomonadati</taxon>
        <taxon>Pseudomonadota</taxon>
        <taxon>Alphaproteobacteria</taxon>
        <taxon>Hyphomicrobiales</taxon>
        <taxon>Vineibacter</taxon>
    </lineage>
</organism>
<gene>
    <name evidence="3" type="ORF">FHP25_22865</name>
</gene>
<evidence type="ECO:0000313" key="3">
    <source>
        <dbReference type="EMBL" id="TXL73040.1"/>
    </source>
</evidence>
<dbReference type="GO" id="GO:0006508">
    <property type="term" value="P:proteolysis"/>
    <property type="evidence" value="ECO:0007669"/>
    <property type="project" value="InterPro"/>
</dbReference>
<dbReference type="Gene3D" id="3.40.50.1820">
    <property type="entry name" value="alpha/beta hydrolase"/>
    <property type="match status" value="1"/>
</dbReference>
<dbReference type="EMBL" id="VDUZ01000028">
    <property type="protein sequence ID" value="TXL73040.1"/>
    <property type="molecule type" value="Genomic_DNA"/>
</dbReference>
<evidence type="ECO:0000313" key="4">
    <source>
        <dbReference type="Proteomes" id="UP000321638"/>
    </source>
</evidence>
<evidence type="ECO:0000259" key="2">
    <source>
        <dbReference type="Pfam" id="PF00326"/>
    </source>
</evidence>
<keyword evidence="4" id="KW-1185">Reference proteome</keyword>
<dbReference type="PANTHER" id="PTHR42776:SF27">
    <property type="entry name" value="DIPEPTIDYL PEPTIDASE FAMILY MEMBER 6"/>
    <property type="match status" value="1"/>
</dbReference>
<dbReference type="RefSeq" id="WP_147849296.1">
    <property type="nucleotide sequence ID" value="NZ_VDUZ01000028.1"/>
</dbReference>
<protein>
    <submittedName>
        <fullName evidence="3">S9 family peptidase</fullName>
    </submittedName>
</protein>
<feature type="domain" description="Peptidase S9 prolyl oligopeptidase catalytic" evidence="2">
    <location>
        <begin position="429"/>
        <end position="644"/>
    </location>
</feature>
<dbReference type="Proteomes" id="UP000321638">
    <property type="component" value="Unassembled WGS sequence"/>
</dbReference>
<dbReference type="InterPro" id="IPR029058">
    <property type="entry name" value="AB_hydrolase_fold"/>
</dbReference>
<dbReference type="AlphaFoldDB" id="A0A5C8PH89"/>
<dbReference type="InterPro" id="IPR011042">
    <property type="entry name" value="6-blade_b-propeller_TolB-like"/>
</dbReference>